<dbReference type="GO" id="GO:0051287">
    <property type="term" value="F:NAD binding"/>
    <property type="evidence" value="ECO:0007669"/>
    <property type="project" value="UniProtKB-UniRule"/>
</dbReference>
<feature type="binding site" evidence="9">
    <location>
        <begin position="153"/>
        <end position="154"/>
    </location>
    <ligand>
        <name>(S)-2,3,4,5-tetrahydrodipicolinate</name>
        <dbReference type="ChEBI" id="CHEBI:16845"/>
    </ligand>
</feature>
<reference evidence="13 14" key="1">
    <citation type="journal article" date="2014" name="Genome Announc.">
        <title>Complete Genome Sequence of Amino Acid-Utilizing Eubacterium acidaminophilum al-2 (DSM 3953).</title>
        <authorList>
            <person name="Poehlein A."/>
            <person name="Andreesen J.R."/>
            <person name="Daniel R."/>
        </authorList>
    </citation>
    <scope>NUCLEOTIDE SEQUENCE [LARGE SCALE GENOMIC DNA]</scope>
    <source>
        <strain evidence="13 14">DSM 3953</strain>
    </source>
</reference>
<dbReference type="PROSITE" id="PS01298">
    <property type="entry name" value="DAPB"/>
    <property type="match status" value="1"/>
</dbReference>
<dbReference type="RefSeq" id="WP_025435865.1">
    <property type="nucleotide sequence ID" value="NZ_CP007452.1"/>
</dbReference>
<comment type="function">
    <text evidence="9">Catalyzes the conversion of 4-hydroxy-tetrahydrodipicolinate (HTPA) to tetrahydrodipicolinate.</text>
</comment>
<feature type="binding site" evidence="9">
    <location>
        <position position="43"/>
    </location>
    <ligand>
        <name>NADP(+)</name>
        <dbReference type="ChEBI" id="CHEBI:58349"/>
    </ligand>
</feature>
<comment type="similarity">
    <text evidence="1 9">Belongs to the DapB family.</text>
</comment>
<feature type="domain" description="Dihydrodipicolinate reductase N-terminal" evidence="11">
    <location>
        <begin position="3"/>
        <end position="114"/>
    </location>
</feature>
<feature type="binding site" evidence="9">
    <location>
        <begin position="111"/>
        <end position="114"/>
    </location>
    <ligand>
        <name>NAD(+)</name>
        <dbReference type="ChEBI" id="CHEBI:57540"/>
    </ligand>
</feature>
<dbReference type="GO" id="GO:0050661">
    <property type="term" value="F:NADP binding"/>
    <property type="evidence" value="ECO:0007669"/>
    <property type="project" value="UniProtKB-UniRule"/>
</dbReference>
<evidence type="ECO:0000259" key="11">
    <source>
        <dbReference type="Pfam" id="PF01113"/>
    </source>
</evidence>
<dbReference type="PATRIC" id="fig|1286171.3.peg.1543"/>
<dbReference type="PANTHER" id="PTHR20836">
    <property type="entry name" value="DIHYDRODIPICOLINATE REDUCTASE"/>
    <property type="match status" value="1"/>
</dbReference>
<dbReference type="CDD" id="cd02274">
    <property type="entry name" value="DHDPR_N"/>
    <property type="match status" value="1"/>
</dbReference>
<feature type="binding site" evidence="9">
    <location>
        <position position="144"/>
    </location>
    <ligand>
        <name>(S)-2,3,4,5-tetrahydrodipicolinate</name>
        <dbReference type="ChEBI" id="CHEBI:16845"/>
    </ligand>
</feature>
<dbReference type="Gene3D" id="3.30.360.10">
    <property type="entry name" value="Dihydrodipicolinate Reductase, domain 2"/>
    <property type="match status" value="1"/>
</dbReference>
<evidence type="ECO:0000256" key="10">
    <source>
        <dbReference type="NCBIfam" id="TIGR00036"/>
    </source>
</evidence>
<dbReference type="InterPro" id="IPR022663">
    <property type="entry name" value="DapB_C"/>
</dbReference>
<name>W8TL02_PEPAC</name>
<feature type="binding site" evidence="9">
    <location>
        <begin position="8"/>
        <end position="13"/>
    </location>
    <ligand>
        <name>NAD(+)</name>
        <dbReference type="ChEBI" id="CHEBI:57540"/>
    </ligand>
</feature>
<dbReference type="GO" id="GO:0019877">
    <property type="term" value="P:diaminopimelate biosynthetic process"/>
    <property type="evidence" value="ECO:0007669"/>
    <property type="project" value="UniProtKB-UniRule"/>
</dbReference>
<dbReference type="STRING" id="1286171.EAL2_c15920"/>
<dbReference type="InterPro" id="IPR022664">
    <property type="entry name" value="DapB_N_CS"/>
</dbReference>
<comment type="caution">
    <text evidence="9">Was originally thought to be a dihydrodipicolinate reductase (DHDPR), catalyzing the conversion of dihydrodipicolinate to tetrahydrodipicolinate. However, it was shown in E.coli that the substrate of the enzymatic reaction is not dihydrodipicolinate (DHDP) but in fact (2S,4S)-4-hydroxy-2,3,4,5-tetrahydrodipicolinic acid (HTPA), the product released by the DapA-catalyzed reaction.</text>
</comment>
<feature type="binding site" evidence="9">
    <location>
        <begin position="87"/>
        <end position="89"/>
    </location>
    <ligand>
        <name>NAD(+)</name>
        <dbReference type="ChEBI" id="CHEBI:57540"/>
    </ligand>
</feature>
<keyword evidence="2 9" id="KW-0963">Cytoplasm</keyword>
<evidence type="ECO:0000256" key="8">
    <source>
        <dbReference type="ARBA" id="ARBA00023154"/>
    </source>
</evidence>
<dbReference type="Pfam" id="PF01113">
    <property type="entry name" value="DapB_N"/>
    <property type="match status" value="1"/>
</dbReference>
<dbReference type="EMBL" id="CP007452">
    <property type="protein sequence ID" value="AHM56887.1"/>
    <property type="molecule type" value="Genomic_DNA"/>
</dbReference>
<keyword evidence="3 9" id="KW-0028">Amino-acid biosynthesis</keyword>
<dbReference type="AlphaFoldDB" id="W8TL02"/>
<organism evidence="13 14">
    <name type="scientific">Peptoclostridium acidaminophilum DSM 3953</name>
    <dbReference type="NCBI Taxonomy" id="1286171"/>
    <lineage>
        <taxon>Bacteria</taxon>
        <taxon>Bacillati</taxon>
        <taxon>Bacillota</taxon>
        <taxon>Clostridia</taxon>
        <taxon>Peptostreptococcales</taxon>
        <taxon>Peptoclostridiaceae</taxon>
        <taxon>Peptoclostridium</taxon>
    </lineage>
</organism>
<comment type="catalytic activity">
    <reaction evidence="9">
        <text>(S)-2,3,4,5-tetrahydrodipicolinate + NAD(+) + H2O = (2S,4S)-4-hydroxy-2,3,4,5-tetrahydrodipicolinate + NADH + H(+)</text>
        <dbReference type="Rhea" id="RHEA:35323"/>
        <dbReference type="ChEBI" id="CHEBI:15377"/>
        <dbReference type="ChEBI" id="CHEBI:15378"/>
        <dbReference type="ChEBI" id="CHEBI:16845"/>
        <dbReference type="ChEBI" id="CHEBI:57540"/>
        <dbReference type="ChEBI" id="CHEBI:57945"/>
        <dbReference type="ChEBI" id="CHEBI:67139"/>
        <dbReference type="EC" id="1.17.1.8"/>
    </reaction>
</comment>
<evidence type="ECO:0000256" key="5">
    <source>
        <dbReference type="ARBA" id="ARBA00022915"/>
    </source>
</evidence>
<dbReference type="InterPro" id="IPR000846">
    <property type="entry name" value="DapB_N"/>
</dbReference>
<dbReference type="HOGENOM" id="CLU_047479_2_2_9"/>
<sequence length="252" mass="27509">MLNVIINGALGKMGKVLIDAVNSDEELNLVAAVDKGAGFMSEKPEGVYGSIFDVNVKADVVIDFSRPEAANDLIKYCKANRCALVLATTGFSDEELAFIHESAKEIPIFNSYNMSLGVNLMLSLVAKAAQALEGFDIEIIEKHHNEKVDAPSGTAIMIANEINEALDNSMQMNYGRYGRDCKRAKNEIGIHAVRGGTIVGDHTAVFAGKDEIIEIRHTANSKQIFAQGALRAAKFLSSKERGFYNMKDLFKF</sequence>
<dbReference type="InterPro" id="IPR023940">
    <property type="entry name" value="DHDPR_bac"/>
</dbReference>
<dbReference type="EC" id="1.17.1.8" evidence="9 10"/>
<evidence type="ECO:0000256" key="1">
    <source>
        <dbReference type="ARBA" id="ARBA00006642"/>
    </source>
</evidence>
<comment type="catalytic activity">
    <reaction evidence="9">
        <text>(S)-2,3,4,5-tetrahydrodipicolinate + NADP(+) + H2O = (2S,4S)-4-hydroxy-2,3,4,5-tetrahydrodipicolinate + NADPH + H(+)</text>
        <dbReference type="Rhea" id="RHEA:35331"/>
        <dbReference type="ChEBI" id="CHEBI:15377"/>
        <dbReference type="ChEBI" id="CHEBI:15378"/>
        <dbReference type="ChEBI" id="CHEBI:16845"/>
        <dbReference type="ChEBI" id="CHEBI:57783"/>
        <dbReference type="ChEBI" id="CHEBI:58349"/>
        <dbReference type="ChEBI" id="CHEBI:67139"/>
        <dbReference type="EC" id="1.17.1.8"/>
    </reaction>
</comment>
<keyword evidence="14" id="KW-1185">Reference proteome</keyword>
<evidence type="ECO:0000259" key="12">
    <source>
        <dbReference type="Pfam" id="PF05173"/>
    </source>
</evidence>
<dbReference type="PIRSF" id="PIRSF000161">
    <property type="entry name" value="DHPR"/>
    <property type="match status" value="1"/>
</dbReference>
<feature type="binding site" evidence="9">
    <location>
        <position position="42"/>
    </location>
    <ligand>
        <name>NAD(+)</name>
        <dbReference type="ChEBI" id="CHEBI:57540"/>
    </ligand>
</feature>
<dbReference type="KEGG" id="eac:EAL2_c15920"/>
<evidence type="ECO:0000313" key="14">
    <source>
        <dbReference type="Proteomes" id="UP000019591"/>
    </source>
</evidence>
<dbReference type="UniPathway" id="UPA00034">
    <property type="reaction ID" value="UER00018"/>
</dbReference>
<dbReference type="SUPFAM" id="SSF51735">
    <property type="entry name" value="NAD(P)-binding Rossmann-fold domains"/>
    <property type="match status" value="1"/>
</dbReference>
<keyword evidence="7 9" id="KW-0520">NAD</keyword>
<keyword evidence="6 9" id="KW-0560">Oxidoreductase</keyword>
<evidence type="ECO:0000256" key="9">
    <source>
        <dbReference type="HAMAP-Rule" id="MF_00102"/>
    </source>
</evidence>
<dbReference type="OrthoDB" id="9790352at2"/>
<dbReference type="GO" id="GO:0009089">
    <property type="term" value="P:lysine biosynthetic process via diaminopimelate"/>
    <property type="evidence" value="ECO:0007669"/>
    <property type="project" value="UniProtKB-UniRule"/>
</dbReference>
<dbReference type="SUPFAM" id="SSF55347">
    <property type="entry name" value="Glyceraldehyde-3-phosphate dehydrogenase-like, C-terminal domain"/>
    <property type="match status" value="1"/>
</dbReference>
<comment type="subcellular location">
    <subcellularLocation>
        <location evidence="9">Cytoplasm</location>
    </subcellularLocation>
</comment>
<dbReference type="Proteomes" id="UP000019591">
    <property type="component" value="Chromosome"/>
</dbReference>
<dbReference type="Gene3D" id="3.40.50.720">
    <property type="entry name" value="NAD(P)-binding Rossmann-like Domain"/>
    <property type="match status" value="1"/>
</dbReference>
<evidence type="ECO:0000256" key="6">
    <source>
        <dbReference type="ARBA" id="ARBA00023002"/>
    </source>
</evidence>
<proteinExistence type="inferred from homology"/>
<evidence type="ECO:0000256" key="2">
    <source>
        <dbReference type="ARBA" id="ARBA00022490"/>
    </source>
</evidence>
<keyword evidence="4 9" id="KW-0521">NADP</keyword>
<evidence type="ECO:0000256" key="7">
    <source>
        <dbReference type="ARBA" id="ARBA00023027"/>
    </source>
</evidence>
<dbReference type="FunFam" id="3.30.360.10:FF:000004">
    <property type="entry name" value="4-hydroxy-tetrahydrodipicolinate reductase"/>
    <property type="match status" value="1"/>
</dbReference>
<evidence type="ECO:0000256" key="4">
    <source>
        <dbReference type="ARBA" id="ARBA00022857"/>
    </source>
</evidence>
<feature type="domain" description="Dihydrodipicolinate reductase C-terminal" evidence="12">
    <location>
        <begin position="117"/>
        <end position="249"/>
    </location>
</feature>
<dbReference type="InterPro" id="IPR036291">
    <property type="entry name" value="NAD(P)-bd_dom_sf"/>
</dbReference>
<dbReference type="PANTHER" id="PTHR20836:SF7">
    <property type="entry name" value="4-HYDROXY-TETRAHYDRODIPICOLINATE REDUCTASE"/>
    <property type="match status" value="1"/>
</dbReference>
<protein>
    <recommendedName>
        <fullName evidence="9 10">4-hydroxy-tetrahydrodipicolinate reductase</fullName>
        <shortName evidence="9">HTPA reductase</shortName>
        <ecNumber evidence="9 10">1.17.1.8</ecNumber>
    </recommendedName>
</protein>
<evidence type="ECO:0000313" key="13">
    <source>
        <dbReference type="EMBL" id="AHM56887.1"/>
    </source>
</evidence>
<dbReference type="NCBIfam" id="TIGR00036">
    <property type="entry name" value="dapB"/>
    <property type="match status" value="1"/>
</dbReference>
<gene>
    <name evidence="9 13" type="primary">dapB</name>
    <name evidence="13" type="ORF">EAL2_c15920</name>
</gene>
<dbReference type="GO" id="GO:0016726">
    <property type="term" value="F:oxidoreductase activity, acting on CH or CH2 groups, NAD or NADP as acceptor"/>
    <property type="evidence" value="ECO:0007669"/>
    <property type="project" value="UniProtKB-UniRule"/>
</dbReference>
<feature type="active site" description="Proton donor" evidence="9">
    <location>
        <position position="147"/>
    </location>
</feature>
<evidence type="ECO:0000256" key="3">
    <source>
        <dbReference type="ARBA" id="ARBA00022605"/>
    </source>
</evidence>
<dbReference type="GO" id="GO:0008839">
    <property type="term" value="F:4-hydroxy-tetrahydrodipicolinate reductase"/>
    <property type="evidence" value="ECO:0007669"/>
    <property type="project" value="UniProtKB-UniRule"/>
</dbReference>
<dbReference type="eggNOG" id="COG0289">
    <property type="taxonomic scope" value="Bacteria"/>
</dbReference>
<comment type="pathway">
    <text evidence="9">Amino-acid biosynthesis; L-lysine biosynthesis via DAP pathway; (S)-tetrahydrodipicolinate from L-aspartate: step 4/4.</text>
</comment>
<dbReference type="HAMAP" id="MF_00102">
    <property type="entry name" value="DapB"/>
    <property type="match status" value="1"/>
</dbReference>
<dbReference type="GO" id="GO:0005829">
    <property type="term" value="C:cytosol"/>
    <property type="evidence" value="ECO:0007669"/>
    <property type="project" value="TreeGrafter"/>
</dbReference>
<comment type="subunit">
    <text evidence="9">Homotetramer.</text>
</comment>
<dbReference type="Pfam" id="PF05173">
    <property type="entry name" value="DapB_C"/>
    <property type="match status" value="1"/>
</dbReference>
<feature type="active site" description="Proton donor/acceptor" evidence="9">
    <location>
        <position position="143"/>
    </location>
</feature>
<keyword evidence="8 9" id="KW-0457">Lysine biosynthesis</keyword>
<keyword evidence="5 9" id="KW-0220">Diaminopimelate biosynthesis</keyword>
<accession>W8TL02</accession>